<proteinExistence type="predicted"/>
<evidence type="ECO:0000256" key="1">
    <source>
        <dbReference type="SAM" id="Phobius"/>
    </source>
</evidence>
<evidence type="ECO:0000313" key="3">
    <source>
        <dbReference type="Proteomes" id="UP000825729"/>
    </source>
</evidence>
<keyword evidence="1" id="KW-0472">Membrane</keyword>
<gene>
    <name evidence="2" type="ORF">H6P81_013506</name>
</gene>
<keyword evidence="1" id="KW-1133">Transmembrane helix</keyword>
<accession>A0AAV7EJI8</accession>
<protein>
    <submittedName>
        <fullName evidence="2">Uncharacterized protein</fullName>
    </submittedName>
</protein>
<feature type="transmembrane region" description="Helical" evidence="1">
    <location>
        <begin position="149"/>
        <end position="171"/>
    </location>
</feature>
<dbReference type="Pfam" id="PF03140">
    <property type="entry name" value="DUF247"/>
    <property type="match status" value="1"/>
</dbReference>
<reference evidence="2 3" key="1">
    <citation type="submission" date="2021-07" db="EMBL/GenBank/DDBJ databases">
        <title>The Aristolochia fimbriata genome: insights into angiosperm evolution, floral development and chemical biosynthesis.</title>
        <authorList>
            <person name="Jiao Y."/>
        </authorList>
    </citation>
    <scope>NUCLEOTIDE SEQUENCE [LARGE SCALE GENOMIC DNA]</scope>
    <source>
        <strain evidence="2">IBCAS-2021</strain>
        <tissue evidence="2">Leaf</tissue>
    </source>
</reference>
<dbReference type="PANTHER" id="PTHR31170">
    <property type="entry name" value="BNAC04G53230D PROTEIN"/>
    <property type="match status" value="1"/>
</dbReference>
<dbReference type="AlphaFoldDB" id="A0AAV7EJI8"/>
<comment type="caution">
    <text evidence="2">The sequence shown here is derived from an EMBL/GenBank/DDBJ whole genome shotgun (WGS) entry which is preliminary data.</text>
</comment>
<sequence length="193" mass="21809">MSVIPSAEFLYEAGVQFRRAPSDSQYLDDVAFDFGGGVLSLPVLAVDDGTESAFLNLVAFERLHVGVGNDVTSYLFFMDNLINTSKDVGLLREERILLSIVGSDEEVAATFNRLSSELTINPDNSLVHVRDMIGRYCDRKWNRWRANLLHNYFTSPWTIISLVIAVLYLILTVLQTNYAIMDFYKPDDDKKSP</sequence>
<keyword evidence="1" id="KW-0812">Transmembrane</keyword>
<dbReference type="EMBL" id="JAINDJ010000005">
    <property type="protein sequence ID" value="KAG9447378.1"/>
    <property type="molecule type" value="Genomic_DNA"/>
</dbReference>
<dbReference type="InterPro" id="IPR004158">
    <property type="entry name" value="DUF247_pln"/>
</dbReference>
<dbReference type="PANTHER" id="PTHR31170:SF18">
    <property type="entry name" value="(WILD MALAYSIAN BANANA) HYPOTHETICAL PROTEIN"/>
    <property type="match status" value="1"/>
</dbReference>
<organism evidence="2 3">
    <name type="scientific">Aristolochia fimbriata</name>
    <name type="common">White veined hardy Dutchman's pipe vine</name>
    <dbReference type="NCBI Taxonomy" id="158543"/>
    <lineage>
        <taxon>Eukaryota</taxon>
        <taxon>Viridiplantae</taxon>
        <taxon>Streptophyta</taxon>
        <taxon>Embryophyta</taxon>
        <taxon>Tracheophyta</taxon>
        <taxon>Spermatophyta</taxon>
        <taxon>Magnoliopsida</taxon>
        <taxon>Magnoliidae</taxon>
        <taxon>Piperales</taxon>
        <taxon>Aristolochiaceae</taxon>
        <taxon>Aristolochia</taxon>
    </lineage>
</organism>
<keyword evidence="3" id="KW-1185">Reference proteome</keyword>
<evidence type="ECO:0000313" key="2">
    <source>
        <dbReference type="EMBL" id="KAG9447378.1"/>
    </source>
</evidence>
<name>A0AAV7EJI8_ARIFI</name>
<dbReference type="Proteomes" id="UP000825729">
    <property type="component" value="Unassembled WGS sequence"/>
</dbReference>